<dbReference type="Proteomes" id="UP000300381">
    <property type="component" value="Unassembled WGS sequence"/>
</dbReference>
<dbReference type="OrthoDB" id="9796616at2"/>
<evidence type="ECO:0000256" key="3">
    <source>
        <dbReference type="ARBA" id="ARBA00022475"/>
    </source>
</evidence>
<evidence type="ECO:0000256" key="6">
    <source>
        <dbReference type="ARBA" id="ARBA00022989"/>
    </source>
</evidence>
<keyword evidence="4 8" id="KW-0812">Transmembrane</keyword>
<gene>
    <name evidence="11" type="primary">mreD</name>
    <name evidence="9" type="ORF">PAGU1578_04710</name>
    <name evidence="10" type="ORF">PAGU1579_01490</name>
    <name evidence="11" type="ORF">VTHSUH11_02935</name>
</gene>
<dbReference type="GO" id="GO:0008360">
    <property type="term" value="P:regulation of cell shape"/>
    <property type="evidence" value="ECO:0007669"/>
    <property type="project" value="UniProtKB-KW"/>
</dbReference>
<dbReference type="AlphaFoldDB" id="A0A2S7ZRC7"/>
<accession>A0A2S7ZRC7</accession>
<evidence type="ECO:0000256" key="8">
    <source>
        <dbReference type="SAM" id="Phobius"/>
    </source>
</evidence>
<evidence type="ECO:0000313" key="11">
    <source>
        <dbReference type="EMBL" id="PQL25697.1"/>
    </source>
</evidence>
<reference evidence="13 14" key="2">
    <citation type="submission" date="2019-03" db="EMBL/GenBank/DDBJ databases">
        <title>Draft genome sequences of two Veillonella tobetsuensis clinical isolates from intraoperative bronchial fluids of elderly patients with pulmonary carcinoma.</title>
        <authorList>
            <person name="Akiyama T."/>
        </authorList>
    </citation>
    <scope>NUCLEOTIDE SEQUENCE [LARGE SCALE GENOMIC DNA]</scope>
    <source>
        <strain evidence="9 13">PAGU 1578</strain>
        <strain evidence="10 14">PAGU 1579</strain>
    </source>
</reference>
<feature type="transmembrane region" description="Helical" evidence="8">
    <location>
        <begin position="28"/>
        <end position="44"/>
    </location>
</feature>
<comment type="similarity">
    <text evidence="2">Belongs to the MreD family.</text>
</comment>
<dbReference type="EMBL" id="BJCQ01000011">
    <property type="protein sequence ID" value="GCL66850.1"/>
    <property type="molecule type" value="Genomic_DNA"/>
</dbReference>
<feature type="transmembrane region" description="Helical" evidence="8">
    <location>
        <begin position="95"/>
        <end position="112"/>
    </location>
</feature>
<dbReference type="GO" id="GO:0005886">
    <property type="term" value="C:plasma membrane"/>
    <property type="evidence" value="ECO:0007669"/>
    <property type="project" value="UniProtKB-SubCell"/>
</dbReference>
<evidence type="ECO:0000313" key="14">
    <source>
        <dbReference type="Proteomes" id="UP000303581"/>
    </source>
</evidence>
<keyword evidence="6 8" id="KW-1133">Transmembrane helix</keyword>
<dbReference type="NCBIfam" id="TIGR03426">
    <property type="entry name" value="shape_MreD"/>
    <property type="match status" value="1"/>
</dbReference>
<comment type="subcellular location">
    <subcellularLocation>
        <location evidence="1">Cell membrane</location>
        <topology evidence="1">Multi-pass membrane protein</topology>
    </subcellularLocation>
</comment>
<organism evidence="11 12">
    <name type="scientific">Veillonella tobetsuensis</name>
    <dbReference type="NCBI Taxonomy" id="1110546"/>
    <lineage>
        <taxon>Bacteria</taxon>
        <taxon>Bacillati</taxon>
        <taxon>Bacillota</taxon>
        <taxon>Negativicutes</taxon>
        <taxon>Veillonellales</taxon>
        <taxon>Veillonellaceae</taxon>
        <taxon>Veillonella</taxon>
    </lineage>
</organism>
<feature type="transmembrane region" description="Helical" evidence="8">
    <location>
        <begin position="124"/>
        <end position="151"/>
    </location>
</feature>
<proteinExistence type="inferred from homology"/>
<keyword evidence="3" id="KW-1003">Cell membrane</keyword>
<dbReference type="Pfam" id="PF04093">
    <property type="entry name" value="MreD"/>
    <property type="match status" value="1"/>
</dbReference>
<evidence type="ECO:0000256" key="2">
    <source>
        <dbReference type="ARBA" id="ARBA00007776"/>
    </source>
</evidence>
<feature type="transmembrane region" description="Helical" evidence="8">
    <location>
        <begin position="64"/>
        <end position="83"/>
    </location>
</feature>
<keyword evidence="5" id="KW-0133">Cell shape</keyword>
<comment type="caution">
    <text evidence="11">The sequence shown here is derived from an EMBL/GenBank/DDBJ whole genome shotgun (WGS) entry which is preliminary data.</text>
</comment>
<reference evidence="11 12" key="1">
    <citation type="submission" date="2018-01" db="EMBL/GenBank/DDBJ databases">
        <title>Draft genome sequences of clinical isolates and type strains of oral Veillonella including Veillonella infantum sp., nov.</title>
        <authorList>
            <person name="Mashima I."/>
            <person name="Liao Y.-C."/>
            <person name="Sabharwal A."/>
            <person name="Haase E.M."/>
            <person name="Nakazawa F."/>
            <person name="Scannapieco F.A."/>
        </authorList>
    </citation>
    <scope>NUCLEOTIDE SEQUENCE [LARGE SCALE GENOMIC DNA]</scope>
    <source>
        <strain evidence="11 12">Y6</strain>
    </source>
</reference>
<dbReference type="Proteomes" id="UP000238877">
    <property type="component" value="Unassembled WGS sequence"/>
</dbReference>
<evidence type="ECO:0000256" key="5">
    <source>
        <dbReference type="ARBA" id="ARBA00022960"/>
    </source>
</evidence>
<dbReference type="Proteomes" id="UP000303581">
    <property type="component" value="Unassembled WGS sequence"/>
</dbReference>
<name>A0A2S7ZRC7_9FIRM</name>
<evidence type="ECO:0000313" key="12">
    <source>
        <dbReference type="Proteomes" id="UP000238877"/>
    </source>
</evidence>
<dbReference type="InterPro" id="IPR007227">
    <property type="entry name" value="Cell_shape_determining_MreD"/>
</dbReference>
<evidence type="ECO:0000313" key="9">
    <source>
        <dbReference type="EMBL" id="GCL66850.1"/>
    </source>
</evidence>
<dbReference type="STRING" id="1110546.GCA_001078375_01416"/>
<evidence type="ECO:0000256" key="7">
    <source>
        <dbReference type="ARBA" id="ARBA00023136"/>
    </source>
</evidence>
<keyword evidence="7 8" id="KW-0472">Membrane</keyword>
<sequence length="163" mass="18389">MRYIALVMLCCGLYFIQAQLLPAIFHTSWLPNCILTAVILVTIFKGRKTGLIAAVIGGSIHDILISNFFGLHLFPYIIVVYLLSFVKSHVYEERWYWSCAIVGICTLIDGIVRYVMISSSGGDIIFFSYIGHMVMPTVFWNAVLGGIGHILMGLTEEKEDYIW</sequence>
<dbReference type="RefSeq" id="WP_059363430.1">
    <property type="nucleotide sequence ID" value="NZ_BBXI01000014.1"/>
</dbReference>
<protein>
    <submittedName>
        <fullName evidence="11">Rod shape-determining protein MreD</fullName>
    </submittedName>
</protein>
<evidence type="ECO:0000256" key="1">
    <source>
        <dbReference type="ARBA" id="ARBA00004651"/>
    </source>
</evidence>
<evidence type="ECO:0000256" key="4">
    <source>
        <dbReference type="ARBA" id="ARBA00022692"/>
    </source>
</evidence>
<dbReference type="EMBL" id="BJCR01000002">
    <property type="protein sequence ID" value="GCL68380.1"/>
    <property type="molecule type" value="Genomic_DNA"/>
</dbReference>
<evidence type="ECO:0000313" key="13">
    <source>
        <dbReference type="Proteomes" id="UP000300381"/>
    </source>
</evidence>
<keyword evidence="14" id="KW-1185">Reference proteome</keyword>
<evidence type="ECO:0000313" key="10">
    <source>
        <dbReference type="EMBL" id="GCL68380.1"/>
    </source>
</evidence>
<dbReference type="EMBL" id="PPDF01000007">
    <property type="protein sequence ID" value="PQL25697.1"/>
    <property type="molecule type" value="Genomic_DNA"/>
</dbReference>